<organism evidence="1 2">
    <name type="scientific">Ambrosiozyma monospora</name>
    <name type="common">Yeast</name>
    <name type="synonym">Endomycopsis monosporus</name>
    <dbReference type="NCBI Taxonomy" id="43982"/>
    <lineage>
        <taxon>Eukaryota</taxon>
        <taxon>Fungi</taxon>
        <taxon>Dikarya</taxon>
        <taxon>Ascomycota</taxon>
        <taxon>Saccharomycotina</taxon>
        <taxon>Pichiomycetes</taxon>
        <taxon>Pichiales</taxon>
        <taxon>Pichiaceae</taxon>
        <taxon>Ambrosiozyma</taxon>
    </lineage>
</organism>
<evidence type="ECO:0000313" key="1">
    <source>
        <dbReference type="EMBL" id="GMF07564.1"/>
    </source>
</evidence>
<name>A0ACB5UCM8_AMBMO</name>
<keyword evidence="2" id="KW-1185">Reference proteome</keyword>
<dbReference type="EMBL" id="BSXS01016304">
    <property type="protein sequence ID" value="GMF07564.1"/>
    <property type="molecule type" value="Genomic_DNA"/>
</dbReference>
<comment type="caution">
    <text evidence="1">The sequence shown here is derived from an EMBL/GenBank/DDBJ whole genome shotgun (WGS) entry which is preliminary data.</text>
</comment>
<proteinExistence type="predicted"/>
<evidence type="ECO:0000313" key="2">
    <source>
        <dbReference type="Proteomes" id="UP001165064"/>
    </source>
</evidence>
<protein>
    <submittedName>
        <fullName evidence="1">Unnamed protein product</fullName>
    </submittedName>
</protein>
<reference evidence="1" key="1">
    <citation type="submission" date="2023-04" db="EMBL/GenBank/DDBJ databases">
        <title>Ambrosiozyma monospora NBRC 10751.</title>
        <authorList>
            <person name="Ichikawa N."/>
            <person name="Sato H."/>
            <person name="Tonouchi N."/>
        </authorList>
    </citation>
    <scope>NUCLEOTIDE SEQUENCE</scope>
    <source>
        <strain evidence="1">NBRC 10751</strain>
    </source>
</reference>
<gene>
    <name evidence="1" type="ORF">Amon02_001295800</name>
</gene>
<sequence>MTVKDTAGIIAGLDPLVYNSSQPFILFIFQAVFIIVFAQLIYIPLSWIKQPRVIAEVITGILLGPSVFGHIPGFTNKVFPTDAQPGLTLMANMGIIFLLFMVGCEVDIQYIKKNYKTAISVGVVNMAFPFGLGCAIAVGLWKHYREHDETLPEIKFTTFMVFIATAMCITAFPVLARILTALRLVKDRL</sequence>
<accession>A0ACB5UCM8</accession>
<dbReference type="Proteomes" id="UP001165064">
    <property type="component" value="Unassembled WGS sequence"/>
</dbReference>